<evidence type="ECO:0000313" key="2">
    <source>
        <dbReference type="Proteomes" id="UP000030671"/>
    </source>
</evidence>
<protein>
    <submittedName>
        <fullName evidence="1">Uncharacterized protein</fullName>
    </submittedName>
</protein>
<sequence length="77" mass="8461">LRKVVEGSSRGGEVLDEPTIEVSKAQEGLYFLEVLWSWPGGDSLNLDGVHGYVVRGDDESKVFNCVRFESAFGGLQE</sequence>
<name>W4K9P7_HETIT</name>
<dbReference type="AlphaFoldDB" id="W4K9P7"/>
<dbReference type="HOGENOM" id="CLU_2694487_0_0_1"/>
<dbReference type="InParanoid" id="W4K9P7"/>
<organism evidence="1 2">
    <name type="scientific">Heterobasidion irregulare (strain TC 32-1)</name>
    <dbReference type="NCBI Taxonomy" id="747525"/>
    <lineage>
        <taxon>Eukaryota</taxon>
        <taxon>Fungi</taxon>
        <taxon>Dikarya</taxon>
        <taxon>Basidiomycota</taxon>
        <taxon>Agaricomycotina</taxon>
        <taxon>Agaricomycetes</taxon>
        <taxon>Russulales</taxon>
        <taxon>Bondarzewiaceae</taxon>
        <taxon>Heterobasidion</taxon>
        <taxon>Heterobasidion annosum species complex</taxon>
    </lineage>
</organism>
<dbReference type="GeneID" id="20670254"/>
<dbReference type="Proteomes" id="UP000030671">
    <property type="component" value="Unassembled WGS sequence"/>
</dbReference>
<gene>
    <name evidence="1" type="ORF">HETIRDRAFT_315729</name>
</gene>
<evidence type="ECO:0000313" key="1">
    <source>
        <dbReference type="EMBL" id="ETW82567.1"/>
    </source>
</evidence>
<dbReference type="KEGG" id="hir:HETIRDRAFT_315729"/>
<dbReference type="RefSeq" id="XP_009544922.1">
    <property type="nucleotide sequence ID" value="XM_009546627.1"/>
</dbReference>
<dbReference type="EMBL" id="KI925457">
    <property type="protein sequence ID" value="ETW82567.1"/>
    <property type="molecule type" value="Genomic_DNA"/>
</dbReference>
<keyword evidence="2" id="KW-1185">Reference proteome</keyword>
<feature type="non-terminal residue" evidence="1">
    <location>
        <position position="1"/>
    </location>
</feature>
<proteinExistence type="predicted"/>
<reference evidence="1 2" key="1">
    <citation type="journal article" date="2012" name="New Phytol.">
        <title>Insight into trade-off between wood decay and parasitism from the genome of a fungal forest pathogen.</title>
        <authorList>
            <person name="Olson A."/>
            <person name="Aerts A."/>
            <person name="Asiegbu F."/>
            <person name="Belbahri L."/>
            <person name="Bouzid O."/>
            <person name="Broberg A."/>
            <person name="Canback B."/>
            <person name="Coutinho P.M."/>
            <person name="Cullen D."/>
            <person name="Dalman K."/>
            <person name="Deflorio G."/>
            <person name="van Diepen L.T."/>
            <person name="Dunand C."/>
            <person name="Duplessis S."/>
            <person name="Durling M."/>
            <person name="Gonthier P."/>
            <person name="Grimwood J."/>
            <person name="Fossdal C.G."/>
            <person name="Hansson D."/>
            <person name="Henrissat B."/>
            <person name="Hietala A."/>
            <person name="Himmelstrand K."/>
            <person name="Hoffmeister D."/>
            <person name="Hogberg N."/>
            <person name="James T.Y."/>
            <person name="Karlsson M."/>
            <person name="Kohler A."/>
            <person name="Kues U."/>
            <person name="Lee Y.H."/>
            <person name="Lin Y.C."/>
            <person name="Lind M."/>
            <person name="Lindquist E."/>
            <person name="Lombard V."/>
            <person name="Lucas S."/>
            <person name="Lunden K."/>
            <person name="Morin E."/>
            <person name="Murat C."/>
            <person name="Park J."/>
            <person name="Raffaello T."/>
            <person name="Rouze P."/>
            <person name="Salamov A."/>
            <person name="Schmutz J."/>
            <person name="Solheim H."/>
            <person name="Stahlberg J."/>
            <person name="Velez H."/>
            <person name="de Vries R.P."/>
            <person name="Wiebenga A."/>
            <person name="Woodward S."/>
            <person name="Yakovlev I."/>
            <person name="Garbelotto M."/>
            <person name="Martin F."/>
            <person name="Grigoriev I.V."/>
            <person name="Stenlid J."/>
        </authorList>
    </citation>
    <scope>NUCLEOTIDE SEQUENCE [LARGE SCALE GENOMIC DNA]</scope>
    <source>
        <strain evidence="1 2">TC 32-1</strain>
    </source>
</reference>
<accession>W4K9P7</accession>